<keyword evidence="1" id="KW-0812">Transmembrane</keyword>
<gene>
    <name evidence="2" type="ORF">HMPREF9333_00416</name>
</gene>
<comment type="caution">
    <text evidence="2">The sequence shown here is derived from an EMBL/GenBank/DDBJ whole genome shotgun (WGS) entry which is preliminary data.</text>
</comment>
<keyword evidence="1" id="KW-1133">Transmembrane helix</keyword>
<dbReference type="STRING" id="679200.HMPREF9333_00416"/>
<accession>G5GFS7</accession>
<organism evidence="2 3">
    <name type="scientific">Johnsonella ignava ATCC 51276</name>
    <dbReference type="NCBI Taxonomy" id="679200"/>
    <lineage>
        <taxon>Bacteria</taxon>
        <taxon>Bacillati</taxon>
        <taxon>Bacillota</taxon>
        <taxon>Clostridia</taxon>
        <taxon>Lachnospirales</taxon>
        <taxon>Lachnospiraceae</taxon>
        <taxon>Johnsonella</taxon>
    </lineage>
</organism>
<keyword evidence="1" id="KW-0472">Membrane</keyword>
<dbReference type="eggNOG" id="ENOG5033PSA">
    <property type="taxonomic scope" value="Bacteria"/>
</dbReference>
<dbReference type="RefSeq" id="WP_005539468.1">
    <property type="nucleotide sequence ID" value="NZ_JH378829.1"/>
</dbReference>
<dbReference type="SUPFAM" id="SSF82185">
    <property type="entry name" value="Histone H3 K4-specific methyltransferase SET7/9 N-terminal domain"/>
    <property type="match status" value="1"/>
</dbReference>
<name>G5GFS7_9FIRM</name>
<feature type="transmembrane region" description="Helical" evidence="1">
    <location>
        <begin position="163"/>
        <end position="182"/>
    </location>
</feature>
<feature type="transmembrane region" description="Helical" evidence="1">
    <location>
        <begin position="132"/>
        <end position="151"/>
    </location>
</feature>
<evidence type="ECO:0000313" key="3">
    <source>
        <dbReference type="Proteomes" id="UP000003011"/>
    </source>
</evidence>
<reference evidence="2 3" key="1">
    <citation type="submission" date="2011-08" db="EMBL/GenBank/DDBJ databases">
        <title>The Genome Sequence of Johnsonella ignava ATCC 51276.</title>
        <authorList>
            <consortium name="The Broad Institute Genome Sequencing Platform"/>
            <person name="Earl A."/>
            <person name="Ward D."/>
            <person name="Feldgarden M."/>
            <person name="Gevers D."/>
            <person name="Izard J."/>
            <person name="Blanton J.M."/>
            <person name="Baranova O.V."/>
            <person name="Dewhirst F.E."/>
            <person name="Young S.K."/>
            <person name="Zeng Q."/>
            <person name="Gargeya S."/>
            <person name="Fitzgerald M."/>
            <person name="Haas B."/>
            <person name="Abouelleil A."/>
            <person name="Alvarado L."/>
            <person name="Arachchi H.M."/>
            <person name="Berlin A."/>
            <person name="Brown A."/>
            <person name="Chapman S.B."/>
            <person name="Chen Z."/>
            <person name="Dunbar C."/>
            <person name="Freedman E."/>
            <person name="Gearin G."/>
            <person name="Gellesch M."/>
            <person name="Goldberg J."/>
            <person name="Griggs A."/>
            <person name="Gujja S."/>
            <person name="Heiman D."/>
            <person name="Howarth C."/>
            <person name="Larson L."/>
            <person name="Lui A."/>
            <person name="MacDonald P.J.P."/>
            <person name="Montmayeur A."/>
            <person name="Murphy C."/>
            <person name="Neiman D."/>
            <person name="Pearson M."/>
            <person name="Priest M."/>
            <person name="Roberts A."/>
            <person name="Saif S."/>
            <person name="Shea T."/>
            <person name="Shenoy N."/>
            <person name="Sisk P."/>
            <person name="Stolte C."/>
            <person name="Sykes S."/>
            <person name="Wortman J."/>
            <person name="Nusbaum C."/>
            <person name="Birren B."/>
        </authorList>
    </citation>
    <scope>NUCLEOTIDE SEQUENCE [LARGE SCALE GENOMIC DNA]</scope>
    <source>
        <strain evidence="2 3">ATCC 51276</strain>
    </source>
</reference>
<evidence type="ECO:0000256" key="1">
    <source>
        <dbReference type="SAM" id="Phobius"/>
    </source>
</evidence>
<proteinExistence type="predicted"/>
<dbReference type="EMBL" id="ACZL01000009">
    <property type="protein sequence ID" value="EHI56351.1"/>
    <property type="molecule type" value="Genomic_DNA"/>
</dbReference>
<protein>
    <submittedName>
        <fullName evidence="2">Uncharacterized protein</fullName>
    </submittedName>
</protein>
<evidence type="ECO:0000313" key="2">
    <source>
        <dbReference type="EMBL" id="EHI56351.1"/>
    </source>
</evidence>
<dbReference type="OrthoDB" id="1905225at2"/>
<dbReference type="AlphaFoldDB" id="G5GFS7"/>
<dbReference type="HOGENOM" id="CLU_549549_0_0_9"/>
<sequence>MARKSRRSRRKKQKAYIRNNNINIAAKPGRKRSRKKGGGAGKSRALNARKKINAQIYDMPGYNGDIYNGMPYDGNVYDGTIYDTNPYDNTIYDDMAYNDARGYIGDEYGIDIYGGDGRKSKKSYKKVDIKTVVKNSAAAVLDLFFNLFSNLKENLEDMGINPLYSAVVPLVVILLIVFANINKNTARKAALKSTQTADNTAASDDSSVAETFAFTGSKASESGDNKADLNSSSAAYENGLESSDPVQESTKFLEGIIAQPLNEAEENKQNTQSTQSLEDTISRDELLAAKRIYRFFEEGDRDGAASFIIENTQTIEHLLNDKLNKELYVFDGDKFKKLENENASGLVLKNSNTAFFGDFENGVPNGNATAIKAYTADSYRYDYAFGNWKDGLLDGQGTAGFAYPKHDSETTNVIREGNFVSNLMEGDVKYVNEHADQSRAEWSLTVAQGKIVLDGRWKYDEKDGVYRLIASDNANIYELKPSEVENTTWKNSLKLK</sequence>
<dbReference type="Proteomes" id="UP000003011">
    <property type="component" value="Unassembled WGS sequence"/>
</dbReference>
<keyword evidence="3" id="KW-1185">Reference proteome</keyword>